<keyword evidence="2" id="KW-0812">Transmembrane</keyword>
<organism evidence="3 4">
    <name type="scientific">Actinoplanes palleronii</name>
    <dbReference type="NCBI Taxonomy" id="113570"/>
    <lineage>
        <taxon>Bacteria</taxon>
        <taxon>Bacillati</taxon>
        <taxon>Actinomycetota</taxon>
        <taxon>Actinomycetes</taxon>
        <taxon>Micromonosporales</taxon>
        <taxon>Micromonosporaceae</taxon>
        <taxon>Actinoplanes</taxon>
    </lineage>
</organism>
<keyword evidence="4" id="KW-1185">Reference proteome</keyword>
<keyword evidence="2" id="KW-1133">Transmembrane helix</keyword>
<feature type="transmembrane region" description="Helical" evidence="2">
    <location>
        <begin position="115"/>
        <end position="142"/>
    </location>
</feature>
<accession>A0ABQ4BR61</accession>
<dbReference type="Proteomes" id="UP000624709">
    <property type="component" value="Unassembled WGS sequence"/>
</dbReference>
<feature type="transmembrane region" description="Helical" evidence="2">
    <location>
        <begin position="70"/>
        <end position="95"/>
    </location>
</feature>
<feature type="transmembrane region" description="Helical" evidence="2">
    <location>
        <begin position="205"/>
        <end position="224"/>
    </location>
</feature>
<feature type="region of interest" description="Disordered" evidence="1">
    <location>
        <begin position="231"/>
        <end position="251"/>
    </location>
</feature>
<dbReference type="EMBL" id="BOMS01000165">
    <property type="protein sequence ID" value="GIE73163.1"/>
    <property type="molecule type" value="Genomic_DNA"/>
</dbReference>
<proteinExistence type="predicted"/>
<sequence length="251" mass="26061">MAVSERCRATGIAVGVGVGFALVRTIYFELAPVVLAVATVVGMLAGEAVSPRPARRSGGAGLRVRRMSDYVAAGDLVVIGLLAAGVAGFVASYHYVAGFTAFPQPDRPGHEVEYYGTAAPVTLVGTIATLGVVAVLAALAVWRVVRSPQLGLDEAEHAADGMWRQAAVRRIVHGCGAIFAVVLTSLAFWYADDQLDWRGAGSPPWGYTLSLLAAAGLVTFARFAGTLVTPPQEATGPAREEAAVRESAAAR</sequence>
<evidence type="ECO:0000313" key="3">
    <source>
        <dbReference type="EMBL" id="GIE73163.1"/>
    </source>
</evidence>
<evidence type="ECO:0000313" key="4">
    <source>
        <dbReference type="Proteomes" id="UP000624709"/>
    </source>
</evidence>
<feature type="transmembrane region" description="Helical" evidence="2">
    <location>
        <begin position="7"/>
        <end position="27"/>
    </location>
</feature>
<feature type="transmembrane region" description="Helical" evidence="2">
    <location>
        <begin position="171"/>
        <end position="190"/>
    </location>
</feature>
<keyword evidence="2" id="KW-0472">Membrane</keyword>
<comment type="caution">
    <text evidence="3">The sequence shown here is derived from an EMBL/GenBank/DDBJ whole genome shotgun (WGS) entry which is preliminary data.</text>
</comment>
<feature type="transmembrane region" description="Helical" evidence="2">
    <location>
        <begin position="33"/>
        <end position="49"/>
    </location>
</feature>
<name>A0ABQ4BR61_9ACTN</name>
<dbReference type="RefSeq" id="WP_203830798.1">
    <property type="nucleotide sequence ID" value="NZ_BAAATY010000058.1"/>
</dbReference>
<reference evidence="3 4" key="1">
    <citation type="submission" date="2021-01" db="EMBL/GenBank/DDBJ databases">
        <title>Whole genome shotgun sequence of Actinoplanes palleronii NBRC 14916.</title>
        <authorList>
            <person name="Komaki H."/>
            <person name="Tamura T."/>
        </authorList>
    </citation>
    <scope>NUCLEOTIDE SEQUENCE [LARGE SCALE GENOMIC DNA]</scope>
    <source>
        <strain evidence="3 4">NBRC 14916</strain>
    </source>
</reference>
<evidence type="ECO:0000256" key="2">
    <source>
        <dbReference type="SAM" id="Phobius"/>
    </source>
</evidence>
<gene>
    <name evidence="3" type="ORF">Apa02nite_092710</name>
</gene>
<protein>
    <submittedName>
        <fullName evidence="3">Uncharacterized protein</fullName>
    </submittedName>
</protein>
<evidence type="ECO:0000256" key="1">
    <source>
        <dbReference type="SAM" id="MobiDB-lite"/>
    </source>
</evidence>